<dbReference type="OrthoDB" id="10017160at2759"/>
<dbReference type="Gene3D" id="3.30.420.10">
    <property type="entry name" value="Ribonuclease H-like superfamily/Ribonuclease H"/>
    <property type="match status" value="1"/>
</dbReference>
<dbReference type="EMBL" id="CABPRJ010000477">
    <property type="protein sequence ID" value="VVC27913.1"/>
    <property type="molecule type" value="Genomic_DNA"/>
</dbReference>
<proteinExistence type="predicted"/>
<dbReference type="Pfam" id="PF17906">
    <property type="entry name" value="HTH_48"/>
    <property type="match status" value="1"/>
</dbReference>
<sequence>MPNLKIEHLKFLVKLKKSPTECLKMLTEVYGKDTMSRTRVFKWHKRFKDGREEVEDYEHPGRPCTSKSDENVDKIDKIVRNDRRLSILLEYPPYSPDLVPCDFYLFPKIKTALKGTHFRSVEEVKTKAPDLLKGLTSEELQNCFEQWRTRMERCIVMGREYIEGDHI</sequence>
<accession>A0A5E4M979</accession>
<evidence type="ECO:0000313" key="3">
    <source>
        <dbReference type="Proteomes" id="UP000325440"/>
    </source>
</evidence>
<keyword evidence="3" id="KW-1185">Reference proteome</keyword>
<dbReference type="PANTHER" id="PTHR46060:SF1">
    <property type="entry name" value="MARINER MOS1 TRANSPOSASE-LIKE PROTEIN"/>
    <property type="match status" value="1"/>
</dbReference>
<dbReference type="Proteomes" id="UP000325440">
    <property type="component" value="Unassembled WGS sequence"/>
</dbReference>
<name>A0A5E4M979_9HEMI</name>
<evidence type="ECO:0000313" key="2">
    <source>
        <dbReference type="EMBL" id="VVC27913.1"/>
    </source>
</evidence>
<evidence type="ECO:0000259" key="1">
    <source>
        <dbReference type="Pfam" id="PF17906"/>
    </source>
</evidence>
<dbReference type="GO" id="GO:0003676">
    <property type="term" value="F:nucleic acid binding"/>
    <property type="evidence" value="ECO:0007669"/>
    <property type="project" value="InterPro"/>
</dbReference>
<feature type="domain" description="Mos1 transposase HTH" evidence="1">
    <location>
        <begin position="11"/>
        <end position="50"/>
    </location>
</feature>
<protein>
    <recommendedName>
        <fullName evidence="1">Mos1 transposase HTH domain-containing protein</fullName>
    </recommendedName>
</protein>
<reference evidence="2 3" key="1">
    <citation type="submission" date="2019-08" db="EMBL/GenBank/DDBJ databases">
        <authorList>
            <person name="Alioto T."/>
            <person name="Alioto T."/>
            <person name="Gomez Garrido J."/>
        </authorList>
    </citation>
    <scope>NUCLEOTIDE SEQUENCE [LARGE SCALE GENOMIC DNA]</scope>
</reference>
<dbReference type="InterPro" id="IPR052709">
    <property type="entry name" value="Transposase-MT_Hybrid"/>
</dbReference>
<gene>
    <name evidence="2" type="ORF">CINCED_3A014477</name>
</gene>
<dbReference type="InterPro" id="IPR036397">
    <property type="entry name" value="RNaseH_sf"/>
</dbReference>
<dbReference type="AlphaFoldDB" id="A0A5E4M979"/>
<dbReference type="PANTHER" id="PTHR46060">
    <property type="entry name" value="MARINER MOS1 TRANSPOSASE-LIKE PROTEIN"/>
    <property type="match status" value="1"/>
</dbReference>
<organism evidence="2 3">
    <name type="scientific">Cinara cedri</name>
    <dbReference type="NCBI Taxonomy" id="506608"/>
    <lineage>
        <taxon>Eukaryota</taxon>
        <taxon>Metazoa</taxon>
        <taxon>Ecdysozoa</taxon>
        <taxon>Arthropoda</taxon>
        <taxon>Hexapoda</taxon>
        <taxon>Insecta</taxon>
        <taxon>Pterygota</taxon>
        <taxon>Neoptera</taxon>
        <taxon>Paraneoptera</taxon>
        <taxon>Hemiptera</taxon>
        <taxon>Sternorrhyncha</taxon>
        <taxon>Aphidomorpha</taxon>
        <taxon>Aphidoidea</taxon>
        <taxon>Aphididae</taxon>
        <taxon>Lachninae</taxon>
        <taxon>Cinara</taxon>
    </lineage>
</organism>
<dbReference type="Gene3D" id="1.10.10.1450">
    <property type="match status" value="1"/>
</dbReference>
<dbReference type="InterPro" id="IPR041426">
    <property type="entry name" value="Mos1_HTH"/>
</dbReference>